<reference evidence="1" key="1">
    <citation type="journal article" date="2013" name="Nat. Commun.">
        <title>Whole-genome sequencing of Oryza brachyantha reveals mechanisms underlying Oryza genome evolution.</title>
        <authorList>
            <person name="Chen J."/>
            <person name="Huang Q."/>
            <person name="Gao D."/>
            <person name="Wang J."/>
            <person name="Lang Y."/>
            <person name="Liu T."/>
            <person name="Li B."/>
            <person name="Bai Z."/>
            <person name="Luis Goicoechea J."/>
            <person name="Liang C."/>
            <person name="Chen C."/>
            <person name="Zhang W."/>
            <person name="Sun S."/>
            <person name="Liao Y."/>
            <person name="Zhang X."/>
            <person name="Yang L."/>
            <person name="Song C."/>
            <person name="Wang M."/>
            <person name="Shi J."/>
            <person name="Liu G."/>
            <person name="Liu J."/>
            <person name="Zhou H."/>
            <person name="Zhou W."/>
            <person name="Yu Q."/>
            <person name="An N."/>
            <person name="Chen Y."/>
            <person name="Cai Q."/>
            <person name="Wang B."/>
            <person name="Liu B."/>
            <person name="Min J."/>
            <person name="Huang Y."/>
            <person name="Wu H."/>
            <person name="Li Z."/>
            <person name="Zhang Y."/>
            <person name="Yin Y."/>
            <person name="Song W."/>
            <person name="Jiang J."/>
            <person name="Jackson S.A."/>
            <person name="Wing R.A."/>
            <person name="Wang J."/>
            <person name="Chen M."/>
        </authorList>
    </citation>
    <scope>NUCLEOTIDE SEQUENCE [LARGE SCALE GENOMIC DNA]</scope>
    <source>
        <strain evidence="1">cv. IRGC 101232</strain>
    </source>
</reference>
<dbReference type="Gramene" id="OB06G13980.1">
    <property type="protein sequence ID" value="OB06G13980.1"/>
    <property type="gene ID" value="OB06G13980"/>
</dbReference>
<proteinExistence type="predicted"/>
<evidence type="ECO:0000313" key="2">
    <source>
        <dbReference type="Proteomes" id="UP000006038"/>
    </source>
</evidence>
<evidence type="ECO:0000313" key="1">
    <source>
        <dbReference type="EnsemblPlants" id="OB06G13980.1"/>
    </source>
</evidence>
<protein>
    <submittedName>
        <fullName evidence="1">Uncharacterized protein</fullName>
    </submittedName>
</protein>
<name>J3MBK4_ORYBR</name>
<organism evidence="1">
    <name type="scientific">Oryza brachyantha</name>
    <name type="common">malo sina</name>
    <dbReference type="NCBI Taxonomy" id="4533"/>
    <lineage>
        <taxon>Eukaryota</taxon>
        <taxon>Viridiplantae</taxon>
        <taxon>Streptophyta</taxon>
        <taxon>Embryophyta</taxon>
        <taxon>Tracheophyta</taxon>
        <taxon>Spermatophyta</taxon>
        <taxon>Magnoliopsida</taxon>
        <taxon>Liliopsida</taxon>
        <taxon>Poales</taxon>
        <taxon>Poaceae</taxon>
        <taxon>BOP clade</taxon>
        <taxon>Oryzoideae</taxon>
        <taxon>Oryzeae</taxon>
        <taxon>Oryzinae</taxon>
        <taxon>Oryza</taxon>
    </lineage>
</organism>
<dbReference type="AlphaFoldDB" id="J3MBK4"/>
<dbReference type="HOGENOM" id="CLU_2065117_0_0_1"/>
<dbReference type="Proteomes" id="UP000006038">
    <property type="component" value="Chromosome 6"/>
</dbReference>
<sequence length="119" mass="13240">MKLLLHVEDNMKVEGSDQSDALLERERYGNEEVIYDSDDIRVVMESFASDIEVPDSQVTVDVQVTVVVRKELHGAASAADESELEAAVAICEKVVYMDVAHVLLHIKPPSWLIPRFSSA</sequence>
<dbReference type="EnsemblPlants" id="OB06G13980.1">
    <property type="protein sequence ID" value="OB06G13980.1"/>
    <property type="gene ID" value="OB06G13980"/>
</dbReference>
<accession>J3MBK4</accession>
<keyword evidence="2" id="KW-1185">Reference proteome</keyword>
<reference evidence="1" key="2">
    <citation type="submission" date="2013-04" db="UniProtKB">
        <authorList>
            <consortium name="EnsemblPlants"/>
        </authorList>
    </citation>
    <scope>IDENTIFICATION</scope>
</reference>